<evidence type="ECO:0000313" key="1">
    <source>
        <dbReference type="EMBL" id="EGT30526.1"/>
    </source>
</evidence>
<reference evidence="2" key="1">
    <citation type="submission" date="2011-07" db="EMBL/GenBank/DDBJ databases">
        <authorList>
            <consortium name="Caenorhabditis brenneri Sequencing and Analysis Consortium"/>
            <person name="Wilson R.K."/>
        </authorList>
    </citation>
    <scope>NUCLEOTIDE SEQUENCE [LARGE SCALE GENOMIC DNA]</scope>
    <source>
        <strain evidence="2">PB2801</strain>
    </source>
</reference>
<dbReference type="Proteomes" id="UP000008068">
    <property type="component" value="Unassembled WGS sequence"/>
</dbReference>
<dbReference type="FunCoup" id="G0M6I5">
    <property type="interactions" value="1098"/>
</dbReference>
<dbReference type="AlphaFoldDB" id="G0M6I5"/>
<dbReference type="EMBL" id="GL379786">
    <property type="protein sequence ID" value="EGT30526.1"/>
    <property type="molecule type" value="Genomic_DNA"/>
</dbReference>
<accession>G0M6I5</accession>
<dbReference type="eggNOG" id="ENOG502TITY">
    <property type="taxonomic scope" value="Eukaryota"/>
</dbReference>
<name>G0M6I5_CAEBE</name>
<proteinExistence type="predicted"/>
<gene>
    <name evidence="1" type="ORF">CAEBREN_12971</name>
</gene>
<organism evidence="2">
    <name type="scientific">Caenorhabditis brenneri</name>
    <name type="common">Nematode worm</name>
    <dbReference type="NCBI Taxonomy" id="135651"/>
    <lineage>
        <taxon>Eukaryota</taxon>
        <taxon>Metazoa</taxon>
        <taxon>Ecdysozoa</taxon>
        <taxon>Nematoda</taxon>
        <taxon>Chromadorea</taxon>
        <taxon>Rhabditida</taxon>
        <taxon>Rhabditina</taxon>
        <taxon>Rhabditomorpha</taxon>
        <taxon>Rhabditoidea</taxon>
        <taxon>Rhabditidae</taxon>
        <taxon>Peloderinae</taxon>
        <taxon>Caenorhabditis</taxon>
    </lineage>
</organism>
<sequence length="120" mass="13812">MPYAQPLAESSLKKLQEIKQFATLVQAVGAKIACQPGEERMMPVVRFVKNYLIHYSTALLDQVIDLQFRNSYSLFQKSRQSLMEDFEKLETTYSSAFEDEQIVVYAKVAVRRTLSEPVEI</sequence>
<dbReference type="OMA" id="TEMNTNM"/>
<dbReference type="InParanoid" id="G0M6I5"/>
<keyword evidence="2" id="KW-1185">Reference proteome</keyword>
<protein>
    <submittedName>
        <fullName evidence="1">Uncharacterized protein</fullName>
    </submittedName>
</protein>
<dbReference type="OrthoDB" id="5837527at2759"/>
<evidence type="ECO:0000313" key="2">
    <source>
        <dbReference type="Proteomes" id="UP000008068"/>
    </source>
</evidence>
<dbReference type="HOGENOM" id="CLU_154075_0_0_1"/>